<comment type="caution">
    <text evidence="3">The sequence shown here is derived from an EMBL/GenBank/DDBJ whole genome shotgun (WGS) entry which is preliminary data.</text>
</comment>
<feature type="compositionally biased region" description="Basic and acidic residues" evidence="1">
    <location>
        <begin position="562"/>
        <end position="573"/>
    </location>
</feature>
<feature type="region of interest" description="Disordered" evidence="1">
    <location>
        <begin position="557"/>
        <end position="617"/>
    </location>
</feature>
<name>A0ABP0MI81_9DINO</name>
<accession>A0ABP0MI81</accession>
<dbReference type="InterPro" id="IPR036976">
    <property type="entry name" value="RimM_N_sf"/>
</dbReference>
<dbReference type="InterPro" id="IPR002676">
    <property type="entry name" value="RimM_N"/>
</dbReference>
<evidence type="ECO:0000313" key="3">
    <source>
        <dbReference type="EMBL" id="CAK9050417.1"/>
    </source>
</evidence>
<feature type="compositionally biased region" description="Basic and acidic residues" evidence="1">
    <location>
        <begin position="641"/>
        <end position="653"/>
    </location>
</feature>
<dbReference type="Gene3D" id="2.40.30.60">
    <property type="entry name" value="RimM"/>
    <property type="match status" value="1"/>
</dbReference>
<feature type="non-terminal residue" evidence="3">
    <location>
        <position position="1"/>
    </location>
</feature>
<proteinExistence type="predicted"/>
<reference evidence="3 4" key="1">
    <citation type="submission" date="2024-02" db="EMBL/GenBank/DDBJ databases">
        <authorList>
            <person name="Chen Y."/>
            <person name="Shah S."/>
            <person name="Dougan E. K."/>
            <person name="Thang M."/>
            <person name="Chan C."/>
        </authorList>
    </citation>
    <scope>NUCLEOTIDE SEQUENCE [LARGE SCALE GENOMIC DNA]</scope>
</reference>
<dbReference type="EMBL" id="CAXAMN010017402">
    <property type="protein sequence ID" value="CAK9050417.1"/>
    <property type="molecule type" value="Genomic_DNA"/>
</dbReference>
<organism evidence="3 4">
    <name type="scientific">Durusdinium trenchii</name>
    <dbReference type="NCBI Taxonomy" id="1381693"/>
    <lineage>
        <taxon>Eukaryota</taxon>
        <taxon>Sar</taxon>
        <taxon>Alveolata</taxon>
        <taxon>Dinophyceae</taxon>
        <taxon>Suessiales</taxon>
        <taxon>Symbiodiniaceae</taxon>
        <taxon>Durusdinium</taxon>
    </lineage>
</organism>
<dbReference type="Proteomes" id="UP001642484">
    <property type="component" value="Unassembled WGS sequence"/>
</dbReference>
<feature type="region of interest" description="Disordered" evidence="1">
    <location>
        <begin position="632"/>
        <end position="653"/>
    </location>
</feature>
<evidence type="ECO:0000259" key="2">
    <source>
        <dbReference type="Pfam" id="PF01782"/>
    </source>
</evidence>
<feature type="domain" description="RimM N-terminal" evidence="2">
    <location>
        <begin position="235"/>
        <end position="332"/>
    </location>
</feature>
<evidence type="ECO:0000313" key="4">
    <source>
        <dbReference type="Proteomes" id="UP001642484"/>
    </source>
</evidence>
<keyword evidence="4" id="KW-1185">Reference proteome</keyword>
<protein>
    <recommendedName>
        <fullName evidence="2">RimM N-terminal domain-containing protein</fullName>
    </recommendedName>
</protein>
<gene>
    <name evidence="3" type="ORF">CCMP2556_LOCUS25702</name>
</gene>
<sequence length="653" mass="73365">VETVIQNMIVPCQPALREAAARHATPAGEVRGSYGIGGSTSSRPRQTPERLLAVAIAGACTTRRRAQLPRYLCRATKDDEVQVKDKEKQALDFDVPSREELESQQIQLLEATGALELQRKEEAFQARKKWKEKHPSPLDRWSQEMQEVRNDTERRMLWGDLKKKSGRHKRYRGKKVGEEEGKMKFNRGFPLEDTEAQEQADQERDRKWLDMWRASWPEGHTLDPHDPESFGFAFVGTVTGAHGVHGDVRVRADDFICDQGYDPATHLARRNFSNFTEDSKRVHLKAPHRRFPRPFRILTGKRVQRRVFALRLHGVESPEEAVALRGYRVFVLEPPPTPEEKAKDEEQAGVDLYDAGTTKFHTRDALGLIGSKCVMVTGEVSTETLGSFAAAETPEEAKEVLSQAGAGMKHFGFLSAVVPDYKISRRHRGRKAAHDLLDITLVDEAGRRLKYERPAVSTCQVMGGEGTYLYEPDPESAAGRALDMDSWRTADPDFERVVYVPFVPDLIARVDADRAGSTVYFTLSDDYIEKTSFSCRKRIVDERGLLVIPRGPQVKALLPPEGKSHALQRRDGKQLPLHGTAPPAPEDMPHPAGKAFPATSAGVPEPPLHRPFGGLDRLNSAKNRFKRFFQESDQVVSPVDMQRDERKESEGSG</sequence>
<evidence type="ECO:0000256" key="1">
    <source>
        <dbReference type="SAM" id="MobiDB-lite"/>
    </source>
</evidence>
<dbReference type="Pfam" id="PF01782">
    <property type="entry name" value="RimM"/>
    <property type="match status" value="1"/>
</dbReference>